<dbReference type="GO" id="GO:0008168">
    <property type="term" value="F:methyltransferase activity"/>
    <property type="evidence" value="ECO:0007669"/>
    <property type="project" value="UniProtKB-KW"/>
</dbReference>
<organism evidence="4 5">
    <name type="scientific">Shewanella maritima</name>
    <dbReference type="NCBI Taxonomy" id="2520507"/>
    <lineage>
        <taxon>Bacteria</taxon>
        <taxon>Pseudomonadati</taxon>
        <taxon>Pseudomonadota</taxon>
        <taxon>Gammaproteobacteria</taxon>
        <taxon>Alteromonadales</taxon>
        <taxon>Shewanellaceae</taxon>
        <taxon>Shewanella</taxon>
    </lineage>
</organism>
<dbReference type="OrthoDB" id="7156875at2"/>
<dbReference type="EMBL" id="CP036200">
    <property type="protein sequence ID" value="QBF84940.1"/>
    <property type="molecule type" value="Genomic_DNA"/>
</dbReference>
<proteinExistence type="predicted"/>
<feature type="domain" description="PilY1 beta-propeller" evidence="3">
    <location>
        <begin position="642"/>
        <end position="913"/>
    </location>
</feature>
<keyword evidence="2" id="KW-0106">Calcium</keyword>
<reference evidence="4 5" key="1">
    <citation type="submission" date="2019-02" db="EMBL/GenBank/DDBJ databases">
        <title>Shewanella sp. D4-2 isolated from Dokdo Island.</title>
        <authorList>
            <person name="Baek K."/>
        </authorList>
    </citation>
    <scope>NUCLEOTIDE SEQUENCE [LARGE SCALE GENOMIC DNA]</scope>
    <source>
        <strain evidence="4 5">D4-2</strain>
    </source>
</reference>
<sequence>MAPALADDTELYVLESSIRSNDNPQVLIVLDTSGSMGDNKFTAPTFHDQPSISSSTKIYFSHDAKEVPEATSTQFFTYAKNGCHVSKEFLKDYGTYTGYFRHYFNSKWSKLPLYDGSHISVLDCYEDIAEQETRNGSGQPTGYPVDDLSSPYNNDIEKAKLTEFGLGDPVYLYTKEYIDWYHKDNKPNGWPNGSSYTRMDVAKRVLEEIVVNTPGVDFGLAIFNKNSNNSQDGGRIIQGFRPDSIANKNATIDIIKNSYSINGNYTPLCETLYEAYSYLFGKPVKFAHETSGSTSNPTYDSSIESNGVYKNPFENKLCQSKASIIYVTDGIPNNDHNADADIKKLPGVDLSIGVDVVWSGKTTTNLMPSVAKWMYTNDVNSNIPGVQSVTTHTIGFSSGAANAAPILKATAENAGGKYYPANSAQELKASLLNVLAEINSQDASFTSPSVVLDKTQTGDAAYFAMFLPDKGPRWSGNLKKFKVQSDGNVVDKNDNDAIDSTGSIAKDACPLWTTDCSGSDYAGYNVEDGGVAAVMRSTYRTSVSSRKVLINKGNSGDLVTFNKTNIKLNSALNTDTKLADYMGVTKDDIDSTLDWARGVNVDDEVYSDEAGASAPYLRQDIIGDPLHSRPLVINYGTEASPNIRILMGTNHGFMHMFKDTEKDGNGSVEESWAFMPLELLPNVKGLRDNPQTGVHSIYGLDSSPVAYIERNNSGTVKKAWVFFGMRRGGTSYYALNVTDPDAPKLKWVKSVSNYSTMGESWSEPVITKVAGWPAGATTAGDAKPVLIVGSGYNPTTKDGASVGSNDTTGAGVYILDANSGSKVHMFGQSSTGADTVMPGLVDSVPNKVAVLDSDNNQLTDRIYVTDTGANVWRLDLPGLPTDTSNPWSAFKFASMGGNTTSSDRRFFAEPVIAQTAFSNVAEHTYTDTQGVEHVTTQHQSIPYDAIAIGTGHRPHPLNKTRQDKFFLFQDRNIVSKSFSSAAGNDTPDTLTISDLYDVTATPPASESELITFGTKRGWYYSFADAGEKSLSAATIVQGRVFFTSYVPETGATDNSCLVPGQGRLYGFDLHKGVRAYSHSKDYFDIGEQVPDTPTLIIPKNGSSDSYMYLIGIGDAANQMDKEDALLDDGCPPGDDACVGGGLGVNQIYYHLNEN</sequence>
<name>A0A411PN21_9GAMM</name>
<keyword evidence="5" id="KW-1185">Reference proteome</keyword>
<dbReference type="GO" id="GO:0032259">
    <property type="term" value="P:methylation"/>
    <property type="evidence" value="ECO:0007669"/>
    <property type="project" value="UniProtKB-KW"/>
</dbReference>
<dbReference type="GO" id="GO:0046872">
    <property type="term" value="F:metal ion binding"/>
    <property type="evidence" value="ECO:0007669"/>
    <property type="project" value="UniProtKB-KW"/>
</dbReference>
<accession>A0A411PN21</accession>
<dbReference type="AlphaFoldDB" id="A0A411PN21"/>
<dbReference type="SUPFAM" id="SSF53300">
    <property type="entry name" value="vWA-like"/>
    <property type="match status" value="1"/>
</dbReference>
<dbReference type="InterPro" id="IPR008707">
    <property type="entry name" value="B-propeller_PilY1"/>
</dbReference>
<evidence type="ECO:0000313" key="4">
    <source>
        <dbReference type="EMBL" id="QBF84940.1"/>
    </source>
</evidence>
<dbReference type="Pfam" id="PF05567">
    <property type="entry name" value="T4P_PilY1"/>
    <property type="match status" value="1"/>
</dbReference>
<keyword evidence="4" id="KW-0489">Methyltransferase</keyword>
<evidence type="ECO:0000256" key="2">
    <source>
        <dbReference type="ARBA" id="ARBA00022837"/>
    </source>
</evidence>
<protein>
    <submittedName>
        <fullName evidence="4">rRNA (Guanine-N1)-methyltransferase</fullName>
    </submittedName>
</protein>
<gene>
    <name evidence="4" type="ORF">EXU30_15685</name>
</gene>
<evidence type="ECO:0000313" key="5">
    <source>
        <dbReference type="Proteomes" id="UP000291106"/>
    </source>
</evidence>
<dbReference type="Proteomes" id="UP000291106">
    <property type="component" value="Chromosome"/>
</dbReference>
<evidence type="ECO:0000256" key="1">
    <source>
        <dbReference type="ARBA" id="ARBA00022723"/>
    </source>
</evidence>
<dbReference type="InterPro" id="IPR036465">
    <property type="entry name" value="vWFA_dom_sf"/>
</dbReference>
<keyword evidence="1" id="KW-0479">Metal-binding</keyword>
<dbReference type="KEGG" id="smai:EXU30_15685"/>
<keyword evidence="4" id="KW-0808">Transferase</keyword>
<dbReference type="Gene3D" id="3.40.50.410">
    <property type="entry name" value="von Willebrand factor, type A domain"/>
    <property type="match status" value="1"/>
</dbReference>
<evidence type="ECO:0000259" key="3">
    <source>
        <dbReference type="Pfam" id="PF05567"/>
    </source>
</evidence>